<dbReference type="InterPro" id="IPR015422">
    <property type="entry name" value="PyrdxlP-dep_Trfase_small"/>
</dbReference>
<evidence type="ECO:0000259" key="9">
    <source>
        <dbReference type="Pfam" id="PF00155"/>
    </source>
</evidence>
<evidence type="ECO:0000313" key="11">
    <source>
        <dbReference type="Proteomes" id="UP000045285"/>
    </source>
</evidence>
<dbReference type="InterPro" id="IPR015424">
    <property type="entry name" value="PyrdxlP-dep_Trfase"/>
</dbReference>
<keyword evidence="11" id="KW-1185">Reference proteome</keyword>
<evidence type="ECO:0000256" key="5">
    <source>
        <dbReference type="ARBA" id="ARBA00022679"/>
    </source>
</evidence>
<dbReference type="EC" id="2.6.1.-" evidence="8"/>
<reference evidence="11" key="1">
    <citation type="submission" date="2014-08" db="EMBL/GenBank/DDBJ databases">
        <authorList>
            <person name="Moulin L."/>
        </authorList>
    </citation>
    <scope>NUCLEOTIDE SEQUENCE [LARGE SCALE GENOMIC DNA]</scope>
</reference>
<comment type="catalytic activity">
    <reaction evidence="7">
        <text>L-aspartate + 2-oxoglutarate = oxaloacetate + L-glutamate</text>
        <dbReference type="Rhea" id="RHEA:21824"/>
        <dbReference type="ChEBI" id="CHEBI:16452"/>
        <dbReference type="ChEBI" id="CHEBI:16810"/>
        <dbReference type="ChEBI" id="CHEBI:29985"/>
        <dbReference type="ChEBI" id="CHEBI:29991"/>
        <dbReference type="EC" id="2.6.1.1"/>
    </reaction>
</comment>
<protein>
    <recommendedName>
        <fullName evidence="8">Aminotransferase</fullName>
        <ecNumber evidence="8">2.6.1.-</ecNumber>
    </recommendedName>
</protein>
<dbReference type="GO" id="GO:0004069">
    <property type="term" value="F:L-aspartate:2-oxoglutarate aminotransferase activity"/>
    <property type="evidence" value="ECO:0007669"/>
    <property type="project" value="UniProtKB-EC"/>
</dbReference>
<organism evidence="10 11">
    <name type="scientific">Mesorhizobium plurifarium</name>
    <dbReference type="NCBI Taxonomy" id="69974"/>
    <lineage>
        <taxon>Bacteria</taxon>
        <taxon>Pseudomonadati</taxon>
        <taxon>Pseudomonadota</taxon>
        <taxon>Alphaproteobacteria</taxon>
        <taxon>Hyphomicrobiales</taxon>
        <taxon>Phyllobacteriaceae</taxon>
        <taxon>Mesorhizobium</taxon>
    </lineage>
</organism>
<feature type="domain" description="Aminotransferase class I/classII large" evidence="9">
    <location>
        <begin position="48"/>
        <end position="402"/>
    </location>
</feature>
<evidence type="ECO:0000256" key="1">
    <source>
        <dbReference type="ARBA" id="ARBA00001933"/>
    </source>
</evidence>
<dbReference type="SUPFAM" id="SSF53383">
    <property type="entry name" value="PLP-dependent transferases"/>
    <property type="match status" value="1"/>
</dbReference>
<dbReference type="Gene3D" id="3.40.640.10">
    <property type="entry name" value="Type I PLP-dependent aspartate aminotransferase-like (Major domain)"/>
    <property type="match status" value="1"/>
</dbReference>
<sequence>MGDATNSVASVFRPSPALSKVGPSAITRMTAATAELKRQGRQIASMHLGEPDFGTPGNIVEAAIRAMRAGDTHYTALDGTPEVKSAVQEKFSRENGIYFENDQIVVTSGAKMVLFSAFFATLNLGDEVILPAPYWVSYGDIVEMMGARAVVLPTDAQDGFKLRAEDLERAITPNTRWLLINSPSNPSGAIYRRSEYEPILDVIERHPHVWLMVDDMYEHIIFQDEPFVTPAQLRPDLQGRILTINGVSKAYAMTGWRIGYAGGPAPLMKAIKAVLSQSTSCPCSIAQAASAEALRGPQDSVRRYLGEYRVRRDLVITELSHCPDLKATEPDGTFYAFVDWRALFGKLTPRGETLSDDEDLCQYLLHDCGVSIVPGSAFGTPGFFRISFASSEAELRLGIARIREGCAALI</sequence>
<dbReference type="GO" id="GO:0030170">
    <property type="term" value="F:pyridoxal phosphate binding"/>
    <property type="evidence" value="ECO:0007669"/>
    <property type="project" value="InterPro"/>
</dbReference>
<dbReference type="PANTHER" id="PTHR46383">
    <property type="entry name" value="ASPARTATE AMINOTRANSFERASE"/>
    <property type="match status" value="1"/>
</dbReference>
<evidence type="ECO:0000313" key="10">
    <source>
        <dbReference type="EMBL" id="CDX11417.1"/>
    </source>
</evidence>
<dbReference type="InterPro" id="IPR050596">
    <property type="entry name" value="AspAT/PAT-like"/>
</dbReference>
<dbReference type="PANTHER" id="PTHR46383:SF1">
    <property type="entry name" value="ASPARTATE AMINOTRANSFERASE"/>
    <property type="match status" value="1"/>
</dbReference>
<evidence type="ECO:0000256" key="3">
    <source>
        <dbReference type="ARBA" id="ARBA00011738"/>
    </source>
</evidence>
<keyword evidence="5 8" id="KW-0808">Transferase</keyword>
<dbReference type="Proteomes" id="UP000045285">
    <property type="component" value="Unassembled WGS sequence"/>
</dbReference>
<proteinExistence type="inferred from homology"/>
<dbReference type="EMBL" id="CCMZ01000001">
    <property type="protein sequence ID" value="CDX11417.1"/>
    <property type="molecule type" value="Genomic_DNA"/>
</dbReference>
<accession>A0A090EWE3</accession>
<dbReference type="Gene3D" id="3.90.1150.10">
    <property type="entry name" value="Aspartate Aminotransferase, domain 1"/>
    <property type="match status" value="1"/>
</dbReference>
<dbReference type="FunFam" id="3.40.640.10:FF:000033">
    <property type="entry name" value="Aspartate aminotransferase"/>
    <property type="match status" value="1"/>
</dbReference>
<dbReference type="CDD" id="cd00609">
    <property type="entry name" value="AAT_like"/>
    <property type="match status" value="1"/>
</dbReference>
<dbReference type="InterPro" id="IPR004839">
    <property type="entry name" value="Aminotransferase_I/II_large"/>
</dbReference>
<evidence type="ECO:0000256" key="8">
    <source>
        <dbReference type="RuleBase" id="RU000481"/>
    </source>
</evidence>
<evidence type="ECO:0000256" key="7">
    <source>
        <dbReference type="ARBA" id="ARBA00049185"/>
    </source>
</evidence>
<comment type="subunit">
    <text evidence="3">Homodimer.</text>
</comment>
<comment type="cofactor">
    <cofactor evidence="1 8">
        <name>pyridoxal 5'-phosphate</name>
        <dbReference type="ChEBI" id="CHEBI:597326"/>
    </cofactor>
</comment>
<evidence type="ECO:0000256" key="6">
    <source>
        <dbReference type="ARBA" id="ARBA00022898"/>
    </source>
</evidence>
<keyword evidence="4 8" id="KW-0032">Aminotransferase</keyword>
<dbReference type="InterPro" id="IPR004838">
    <property type="entry name" value="NHTrfase_class1_PyrdxlP-BS"/>
</dbReference>
<name>A0A090EWE3_MESPL</name>
<dbReference type="GO" id="GO:0006520">
    <property type="term" value="P:amino acid metabolic process"/>
    <property type="evidence" value="ECO:0007669"/>
    <property type="project" value="InterPro"/>
</dbReference>
<gene>
    <name evidence="10" type="primary">aatB</name>
    <name evidence="10" type="ORF">MPL3356_10041</name>
</gene>
<dbReference type="InterPro" id="IPR015421">
    <property type="entry name" value="PyrdxlP-dep_Trfase_major"/>
</dbReference>
<dbReference type="Pfam" id="PF00155">
    <property type="entry name" value="Aminotran_1_2"/>
    <property type="match status" value="1"/>
</dbReference>
<evidence type="ECO:0000256" key="4">
    <source>
        <dbReference type="ARBA" id="ARBA00022576"/>
    </source>
</evidence>
<dbReference type="PROSITE" id="PS00105">
    <property type="entry name" value="AA_TRANSFER_CLASS_1"/>
    <property type="match status" value="1"/>
</dbReference>
<keyword evidence="6" id="KW-0663">Pyridoxal phosphate</keyword>
<comment type="similarity">
    <text evidence="2 8">Belongs to the class-I pyridoxal-phosphate-dependent aminotransferase family.</text>
</comment>
<evidence type="ECO:0000256" key="2">
    <source>
        <dbReference type="ARBA" id="ARBA00007441"/>
    </source>
</evidence>
<dbReference type="AlphaFoldDB" id="A0A090EWE3"/>